<keyword evidence="6" id="KW-0472">Membrane</keyword>
<keyword evidence="3 7" id="KW-0732">Signal</keyword>
<evidence type="ECO:0000256" key="3">
    <source>
        <dbReference type="ARBA" id="ARBA00022729"/>
    </source>
</evidence>
<feature type="domain" description="Gram-positive cocci surface proteins LPxTG" evidence="8">
    <location>
        <begin position="69"/>
        <end position="112"/>
    </location>
</feature>
<organism evidence="9 10">
    <name type="scientific">Streptomyces pseudovenezuelae</name>
    <dbReference type="NCBI Taxonomy" id="67350"/>
    <lineage>
        <taxon>Bacteria</taxon>
        <taxon>Bacillati</taxon>
        <taxon>Actinomycetota</taxon>
        <taxon>Actinomycetes</taxon>
        <taxon>Kitasatosporales</taxon>
        <taxon>Streptomycetaceae</taxon>
        <taxon>Streptomyces</taxon>
        <taxon>Streptomyces aurantiacus group</taxon>
    </lineage>
</organism>
<evidence type="ECO:0000256" key="4">
    <source>
        <dbReference type="ARBA" id="ARBA00023088"/>
    </source>
</evidence>
<comment type="caution">
    <text evidence="9">The sequence shown here is derived from an EMBL/GenBank/DDBJ whole genome shotgun (WGS) entry which is preliminary data.</text>
</comment>
<evidence type="ECO:0000256" key="2">
    <source>
        <dbReference type="ARBA" id="ARBA00022525"/>
    </source>
</evidence>
<evidence type="ECO:0000259" key="8">
    <source>
        <dbReference type="PROSITE" id="PS50847"/>
    </source>
</evidence>
<evidence type="ECO:0000256" key="1">
    <source>
        <dbReference type="ARBA" id="ARBA00022512"/>
    </source>
</evidence>
<evidence type="ECO:0000256" key="5">
    <source>
        <dbReference type="SAM" id="MobiDB-lite"/>
    </source>
</evidence>
<evidence type="ECO:0000313" key="9">
    <source>
        <dbReference type="EMBL" id="MDH6221873.1"/>
    </source>
</evidence>
<name>A0ABT6LZY0_9ACTN</name>
<reference evidence="9 10" key="1">
    <citation type="submission" date="2023-04" db="EMBL/GenBank/DDBJ databases">
        <title>Forest soil microbial communities from Buena Vista Peninsula, Colon Province, Panama.</title>
        <authorList>
            <person name="Bouskill N."/>
        </authorList>
    </citation>
    <scope>NUCLEOTIDE SEQUENCE [LARGE SCALE GENOMIC DNA]</scope>
    <source>
        <strain evidence="9 10">GGS1</strain>
    </source>
</reference>
<protein>
    <recommendedName>
        <fullName evidence="8">Gram-positive cocci surface proteins LPxTG domain-containing protein</fullName>
    </recommendedName>
</protein>
<gene>
    <name evidence="9" type="ORF">M2283_009220</name>
</gene>
<dbReference type="RefSeq" id="WP_280882558.1">
    <property type="nucleotide sequence ID" value="NZ_JARXVH010000027.1"/>
</dbReference>
<keyword evidence="1" id="KW-0134">Cell wall</keyword>
<proteinExistence type="predicted"/>
<evidence type="ECO:0000313" key="10">
    <source>
        <dbReference type="Proteomes" id="UP001160499"/>
    </source>
</evidence>
<keyword evidence="4" id="KW-0572">Peptidoglycan-anchor</keyword>
<feature type="signal peptide" evidence="7">
    <location>
        <begin position="1"/>
        <end position="25"/>
    </location>
</feature>
<keyword evidence="2" id="KW-0964">Secreted</keyword>
<keyword evidence="6" id="KW-0812">Transmembrane</keyword>
<dbReference type="Proteomes" id="UP001160499">
    <property type="component" value="Unassembled WGS sequence"/>
</dbReference>
<keyword evidence="6" id="KW-1133">Transmembrane helix</keyword>
<dbReference type="EMBL" id="JARXVH010000027">
    <property type="protein sequence ID" value="MDH6221873.1"/>
    <property type="molecule type" value="Genomic_DNA"/>
</dbReference>
<keyword evidence="10" id="KW-1185">Reference proteome</keyword>
<feature type="transmembrane region" description="Helical" evidence="6">
    <location>
        <begin position="85"/>
        <end position="104"/>
    </location>
</feature>
<feature type="region of interest" description="Disordered" evidence="5">
    <location>
        <begin position="24"/>
        <end position="84"/>
    </location>
</feature>
<evidence type="ECO:0000256" key="6">
    <source>
        <dbReference type="SAM" id="Phobius"/>
    </source>
</evidence>
<evidence type="ECO:0000256" key="7">
    <source>
        <dbReference type="SAM" id="SignalP"/>
    </source>
</evidence>
<feature type="compositionally biased region" description="Polar residues" evidence="5">
    <location>
        <begin position="69"/>
        <end position="78"/>
    </location>
</feature>
<dbReference type="PROSITE" id="PS50847">
    <property type="entry name" value="GRAM_POS_ANCHORING"/>
    <property type="match status" value="1"/>
</dbReference>
<accession>A0ABT6LZY0</accession>
<feature type="chain" id="PRO_5046862859" description="Gram-positive cocci surface proteins LPxTG domain-containing protein" evidence="7">
    <location>
        <begin position="26"/>
        <end position="112"/>
    </location>
</feature>
<dbReference type="InterPro" id="IPR019931">
    <property type="entry name" value="LPXTG_anchor"/>
</dbReference>
<sequence>MRRTGLSAMALACAAVLAGAVPAFADGTASPTPVPSRSAEPTKAPSPATSAEPTRAPSDDQVSVRPSGAPNTGEVTPSSGSATGGLIGGGAAAAIALGGGVFLVRRRRANGV</sequence>